<evidence type="ECO:0000313" key="1">
    <source>
        <dbReference type="EMBL" id="MBE6501748.1"/>
    </source>
</evidence>
<name>A0A8T3VGI6_9EURY</name>
<comment type="caution">
    <text evidence="1">The sequence shown here is derived from an EMBL/GenBank/DDBJ whole genome shotgun (WGS) entry which is preliminary data.</text>
</comment>
<gene>
    <name evidence="1" type="ORF">E7Z79_04840</name>
</gene>
<proteinExistence type="predicted"/>
<sequence length="109" mass="12972">MADIDEVAEKKFKSRMAKIRKSNREPEEKEKFFQKFGTSFEIEFQNKNPDKLTDGITIFTSPEGKVLFAEYYYQVPEDEEYTSIDITEKQLKSIIEFFEDYKLQLDDSD</sequence>
<organism evidence="1 2">
    <name type="scientific">Methanobrevibacter thaueri</name>
    <dbReference type="NCBI Taxonomy" id="190975"/>
    <lineage>
        <taxon>Archaea</taxon>
        <taxon>Methanobacteriati</taxon>
        <taxon>Methanobacteriota</taxon>
        <taxon>Methanomada group</taxon>
        <taxon>Methanobacteria</taxon>
        <taxon>Methanobacteriales</taxon>
        <taxon>Methanobacteriaceae</taxon>
        <taxon>Methanobrevibacter</taxon>
    </lineage>
</organism>
<dbReference type="RefSeq" id="WP_303738849.1">
    <property type="nucleotide sequence ID" value="NZ_SUTK01000016.1"/>
</dbReference>
<reference evidence="1" key="1">
    <citation type="submission" date="2019-04" db="EMBL/GenBank/DDBJ databases">
        <title>Evolution of Biomass-Degrading Anaerobic Consortia Revealed by Metagenomics.</title>
        <authorList>
            <person name="Peng X."/>
        </authorList>
    </citation>
    <scope>NUCLEOTIDE SEQUENCE</scope>
    <source>
        <strain evidence="1">SIG18</strain>
    </source>
</reference>
<dbReference type="Proteomes" id="UP000783037">
    <property type="component" value="Unassembled WGS sequence"/>
</dbReference>
<accession>A0A8T3VGI6</accession>
<protein>
    <submittedName>
        <fullName evidence="1">Uncharacterized protein</fullName>
    </submittedName>
</protein>
<evidence type="ECO:0000313" key="2">
    <source>
        <dbReference type="Proteomes" id="UP000783037"/>
    </source>
</evidence>
<dbReference type="EMBL" id="SUTK01000016">
    <property type="protein sequence ID" value="MBE6501748.1"/>
    <property type="molecule type" value="Genomic_DNA"/>
</dbReference>
<dbReference type="AlphaFoldDB" id="A0A8T3VGI6"/>